<dbReference type="SUPFAM" id="SSF69118">
    <property type="entry name" value="AhpD-like"/>
    <property type="match status" value="1"/>
</dbReference>
<accession>A0ABY3RCG8</accession>
<dbReference type="InterPro" id="IPR029032">
    <property type="entry name" value="AhpD-like"/>
</dbReference>
<evidence type="ECO:0000313" key="2">
    <source>
        <dbReference type="Proteomes" id="UP001431010"/>
    </source>
</evidence>
<evidence type="ECO:0000313" key="1">
    <source>
        <dbReference type="EMBL" id="UFZ04635.1"/>
    </source>
</evidence>
<gene>
    <name evidence="1" type="ORF">LQG66_36570</name>
</gene>
<dbReference type="PANTHER" id="PTHR34846:SF11">
    <property type="entry name" value="4-CARBOXYMUCONOLACTONE DECARBOXYLASE FAMILY PROTEIN (AFU_ORTHOLOGUE AFUA_6G11590)"/>
    <property type="match status" value="1"/>
</dbReference>
<dbReference type="Proteomes" id="UP001431010">
    <property type="component" value="Chromosome"/>
</dbReference>
<organism evidence="1 2">
    <name type="scientific">Bradyrhizobium ontarionense</name>
    <dbReference type="NCBI Taxonomy" id="2898149"/>
    <lineage>
        <taxon>Bacteria</taxon>
        <taxon>Pseudomonadati</taxon>
        <taxon>Pseudomonadota</taxon>
        <taxon>Alphaproteobacteria</taxon>
        <taxon>Hyphomicrobiales</taxon>
        <taxon>Nitrobacteraceae</taxon>
        <taxon>Bradyrhizobium</taxon>
    </lineage>
</organism>
<dbReference type="EMBL" id="CP088156">
    <property type="protein sequence ID" value="UFZ04635.1"/>
    <property type="molecule type" value="Genomic_DNA"/>
</dbReference>
<dbReference type="RefSeq" id="WP_231321526.1">
    <property type="nucleotide sequence ID" value="NZ_CP088156.1"/>
</dbReference>
<reference evidence="1" key="1">
    <citation type="journal article" date="2024" name="Antonie Van Leeuwenhoek">
        <title>Bradyrhizobium ontarionense sp. nov., a novel bacterial symbiont isolated from Aeschynomene indica (Indian jointvetch), harbours photosynthesis, nitrogen fixation and nitrous oxide (N2O) reductase genes.</title>
        <authorList>
            <person name="Bromfield E.S.P."/>
            <person name="Cloutier S."/>
        </authorList>
    </citation>
    <scope>NUCLEOTIDE SEQUENCE</scope>
    <source>
        <strain evidence="1">A19</strain>
    </source>
</reference>
<protein>
    <submittedName>
        <fullName evidence="1">Carboxymuconolactone decarboxylase family protein</fullName>
    </submittedName>
</protein>
<name>A0ABY3RCG8_9BRAD</name>
<keyword evidence="2" id="KW-1185">Reference proteome</keyword>
<dbReference type="Gene3D" id="1.20.1290.10">
    <property type="entry name" value="AhpD-like"/>
    <property type="match status" value="1"/>
</dbReference>
<dbReference type="PANTHER" id="PTHR34846">
    <property type="entry name" value="4-CARBOXYMUCONOLACTONE DECARBOXYLASE FAMILY PROTEIN (AFU_ORTHOLOGUE AFUA_6G11590)"/>
    <property type="match status" value="1"/>
</dbReference>
<sequence>MRIRDLAFADMDDAQRAVAEEAIAGKRGRVPAPLRAWLHSPELGRRAQKLGEFVRYDTSLPPALSELAILVTARHWTSHVEWYAHKRDALAAGIDPAVISAIAERCAPDFTDGTAKLVHDYTKVLLATGRVPDDLHAAAAGILGERGVVDLVGIAGYYSLVALTLNAFDIGLPDGETPELMS</sequence>
<proteinExistence type="predicted"/>